<evidence type="ECO:0000256" key="1">
    <source>
        <dbReference type="SAM" id="Phobius"/>
    </source>
</evidence>
<keyword evidence="3" id="KW-1185">Reference proteome</keyword>
<keyword evidence="1" id="KW-0472">Membrane</keyword>
<keyword evidence="1" id="KW-1133">Transmembrane helix</keyword>
<feature type="transmembrane region" description="Helical" evidence="1">
    <location>
        <begin position="6"/>
        <end position="24"/>
    </location>
</feature>
<comment type="caution">
    <text evidence="2">The sequence shown here is derived from an EMBL/GenBank/DDBJ whole genome shotgun (WGS) entry which is preliminary data.</text>
</comment>
<dbReference type="Proteomes" id="UP000628854">
    <property type="component" value="Unassembled WGS sequence"/>
</dbReference>
<dbReference type="EMBL" id="BMKF01000002">
    <property type="protein sequence ID" value="GGB69614.1"/>
    <property type="molecule type" value="Genomic_DNA"/>
</dbReference>
<proteinExistence type="predicted"/>
<sequence>MLDRAWILSILAQLPACCWPVFLWDCWQVGRYMRAWGAAHPQGGMVGIGVTRKGRIHITWQMPADERSETDWTQHAPRTPWKALDLDALATDFAAFSAPDGICADSGPVLDGFCTPLTPAALEPG</sequence>
<name>A0ABQ1JI70_9PROT</name>
<protein>
    <recommendedName>
        <fullName evidence="4">DUF2750 domain-containing protein</fullName>
    </recommendedName>
</protein>
<dbReference type="RefSeq" id="WP_188657418.1">
    <property type="nucleotide sequence ID" value="NZ_BMKF01000002.1"/>
</dbReference>
<accession>A0ABQ1JI70</accession>
<organism evidence="2 3">
    <name type="scientific">Henriciella pelagia</name>
    <dbReference type="NCBI Taxonomy" id="1977912"/>
    <lineage>
        <taxon>Bacteria</taxon>
        <taxon>Pseudomonadati</taxon>
        <taxon>Pseudomonadota</taxon>
        <taxon>Alphaproteobacteria</taxon>
        <taxon>Hyphomonadales</taxon>
        <taxon>Hyphomonadaceae</taxon>
        <taxon>Henriciella</taxon>
    </lineage>
</organism>
<keyword evidence="1" id="KW-0812">Transmembrane</keyword>
<evidence type="ECO:0000313" key="3">
    <source>
        <dbReference type="Proteomes" id="UP000628854"/>
    </source>
</evidence>
<evidence type="ECO:0008006" key="4">
    <source>
        <dbReference type="Google" id="ProtNLM"/>
    </source>
</evidence>
<reference evidence="3" key="1">
    <citation type="journal article" date="2019" name="Int. J. Syst. Evol. Microbiol.">
        <title>The Global Catalogue of Microorganisms (GCM) 10K type strain sequencing project: providing services to taxonomists for standard genome sequencing and annotation.</title>
        <authorList>
            <consortium name="The Broad Institute Genomics Platform"/>
            <consortium name="The Broad Institute Genome Sequencing Center for Infectious Disease"/>
            <person name="Wu L."/>
            <person name="Ma J."/>
        </authorList>
    </citation>
    <scope>NUCLEOTIDE SEQUENCE [LARGE SCALE GENOMIC DNA]</scope>
    <source>
        <strain evidence="3">CGMCC 1.15928</strain>
    </source>
</reference>
<evidence type="ECO:0000313" key="2">
    <source>
        <dbReference type="EMBL" id="GGB69614.1"/>
    </source>
</evidence>
<gene>
    <name evidence="2" type="ORF">GCM10011503_17810</name>
</gene>